<protein>
    <submittedName>
        <fullName evidence="3">Transmembrane protein</fullName>
    </submittedName>
</protein>
<gene>
    <name evidence="1" type="ORF">NBR_LOCUS14193</name>
</gene>
<evidence type="ECO:0000313" key="2">
    <source>
        <dbReference type="Proteomes" id="UP000271162"/>
    </source>
</evidence>
<organism evidence="3">
    <name type="scientific">Nippostrongylus brasiliensis</name>
    <name type="common">Rat hookworm</name>
    <dbReference type="NCBI Taxonomy" id="27835"/>
    <lineage>
        <taxon>Eukaryota</taxon>
        <taxon>Metazoa</taxon>
        <taxon>Ecdysozoa</taxon>
        <taxon>Nematoda</taxon>
        <taxon>Chromadorea</taxon>
        <taxon>Rhabditida</taxon>
        <taxon>Rhabditina</taxon>
        <taxon>Rhabditomorpha</taxon>
        <taxon>Strongyloidea</taxon>
        <taxon>Heligmosomidae</taxon>
        <taxon>Nippostrongylus</taxon>
    </lineage>
</organism>
<name>A0A0N4YCD0_NIPBR</name>
<sequence>MRADFEMGRVLRANIIPFAVVFFIGEAEHGDDEDEKARSRIFTHIYLYLHLYSAAICFC</sequence>
<proteinExistence type="predicted"/>
<evidence type="ECO:0000313" key="3">
    <source>
        <dbReference type="WBParaSite" id="NBR_0001419201-mRNA-1"/>
    </source>
</evidence>
<dbReference type="WBParaSite" id="NBR_0001419201-mRNA-1">
    <property type="protein sequence ID" value="NBR_0001419201-mRNA-1"/>
    <property type="gene ID" value="NBR_0001419201"/>
</dbReference>
<dbReference type="InterPro" id="IPR037231">
    <property type="entry name" value="NAP-like_sf"/>
</dbReference>
<dbReference type="AlphaFoldDB" id="A0A0N4YCD0"/>
<accession>A0A0N4YCD0</accession>
<reference evidence="1 2" key="2">
    <citation type="submission" date="2018-11" db="EMBL/GenBank/DDBJ databases">
        <authorList>
            <consortium name="Pathogen Informatics"/>
        </authorList>
    </citation>
    <scope>NUCLEOTIDE SEQUENCE [LARGE SCALE GENOMIC DNA]</scope>
</reference>
<dbReference type="EMBL" id="UYSL01021273">
    <property type="protein sequence ID" value="VDL77782.1"/>
    <property type="molecule type" value="Genomic_DNA"/>
</dbReference>
<dbReference type="SUPFAM" id="SSF143113">
    <property type="entry name" value="NAP-like"/>
    <property type="match status" value="1"/>
</dbReference>
<reference evidence="3" key="1">
    <citation type="submission" date="2017-02" db="UniProtKB">
        <authorList>
            <consortium name="WormBaseParasite"/>
        </authorList>
    </citation>
    <scope>IDENTIFICATION</scope>
</reference>
<keyword evidence="2" id="KW-1185">Reference proteome</keyword>
<evidence type="ECO:0000313" key="1">
    <source>
        <dbReference type="EMBL" id="VDL77782.1"/>
    </source>
</evidence>
<dbReference type="Proteomes" id="UP000271162">
    <property type="component" value="Unassembled WGS sequence"/>
</dbReference>